<protein>
    <recommendedName>
        <fullName evidence="5">Bax inhibitor 1 like protein</fullName>
    </recommendedName>
</protein>
<evidence type="ECO:0008006" key="5">
    <source>
        <dbReference type="Google" id="ProtNLM"/>
    </source>
</evidence>
<feature type="transmembrane region" description="Helical" evidence="2">
    <location>
        <begin position="142"/>
        <end position="163"/>
    </location>
</feature>
<dbReference type="RefSeq" id="WP_246394992.1">
    <property type="nucleotide sequence ID" value="NZ_CP046883.1"/>
</dbReference>
<accession>A0A7G7YR70</accession>
<feature type="transmembrane region" description="Helical" evidence="2">
    <location>
        <begin position="206"/>
        <end position="229"/>
    </location>
</feature>
<dbReference type="Pfam" id="PF12811">
    <property type="entry name" value="BaxI_1"/>
    <property type="match status" value="1"/>
</dbReference>
<dbReference type="Proteomes" id="UP000515275">
    <property type="component" value="Chromosome"/>
</dbReference>
<evidence type="ECO:0000256" key="2">
    <source>
        <dbReference type="SAM" id="Phobius"/>
    </source>
</evidence>
<proteinExistence type="predicted"/>
<feature type="region of interest" description="Disordered" evidence="1">
    <location>
        <begin position="1"/>
        <end position="48"/>
    </location>
</feature>
<dbReference type="InterPro" id="IPR010539">
    <property type="entry name" value="BaxI_1-like"/>
</dbReference>
<evidence type="ECO:0000313" key="4">
    <source>
        <dbReference type="Proteomes" id="UP000515275"/>
    </source>
</evidence>
<keyword evidence="4" id="KW-1185">Reference proteome</keyword>
<feature type="transmembrane region" description="Helical" evidence="2">
    <location>
        <begin position="112"/>
        <end position="135"/>
    </location>
</feature>
<keyword evidence="2" id="KW-0812">Transmembrane</keyword>
<organism evidence="3 4">
    <name type="scientific">Corynebacterium anserum</name>
    <dbReference type="NCBI Taxonomy" id="2684406"/>
    <lineage>
        <taxon>Bacteria</taxon>
        <taxon>Bacillati</taxon>
        <taxon>Actinomycetota</taxon>
        <taxon>Actinomycetes</taxon>
        <taxon>Mycobacteriales</taxon>
        <taxon>Corynebacteriaceae</taxon>
        <taxon>Corynebacterium</taxon>
    </lineage>
</organism>
<dbReference type="EMBL" id="CP046883">
    <property type="protein sequence ID" value="QNH96990.1"/>
    <property type="molecule type" value="Genomic_DNA"/>
</dbReference>
<dbReference type="PANTHER" id="PTHR41282">
    <property type="entry name" value="CONSERVED TRANSMEMBRANE PROTEIN-RELATED"/>
    <property type="match status" value="1"/>
</dbReference>
<name>A0A7G7YR70_9CORY</name>
<feature type="transmembrane region" description="Helical" evidence="2">
    <location>
        <begin position="241"/>
        <end position="260"/>
    </location>
</feature>
<sequence length="306" mass="31750">MQRSSNPFMGALAKDEGQSPFAQHPQGAQPNNPYGQQRPQNPYGMQGMASAQGGLATAAHQYGAQGAANYGHAGPADRPITVDDVVSKTGITLAVIVVLAAVNYFIGVNNPGLAMMLTFVGMIGGLVAVLIASFGKKYGSPVVTLAYAACEGLFVGGFTYIVAGMNIAGGNAGAIIGQAVLGTIGVFVGMLFVYKMGAIRVTPKFTRFFVGAMIGVLVMSLGSLIIGLLGDGAGPLRDGSAISWIFSLLCIGLAAMSFLLDFDQADRMVRAGAPSQMAWGVALGLAVTLVWLYTEILRLLSYIQND</sequence>
<keyword evidence="2" id="KW-0472">Membrane</keyword>
<feature type="transmembrane region" description="Helical" evidence="2">
    <location>
        <begin position="281"/>
        <end position="303"/>
    </location>
</feature>
<feature type="compositionally biased region" description="Polar residues" evidence="1">
    <location>
        <begin position="26"/>
        <end position="40"/>
    </location>
</feature>
<feature type="transmembrane region" description="Helical" evidence="2">
    <location>
        <begin position="85"/>
        <end position="106"/>
    </location>
</feature>
<dbReference type="KEGG" id="cans:GP473_06515"/>
<evidence type="ECO:0000313" key="3">
    <source>
        <dbReference type="EMBL" id="QNH96990.1"/>
    </source>
</evidence>
<gene>
    <name evidence="3" type="ORF">GP473_06515</name>
</gene>
<evidence type="ECO:0000256" key="1">
    <source>
        <dbReference type="SAM" id="MobiDB-lite"/>
    </source>
</evidence>
<dbReference type="PIRSF" id="PIRSF009160">
    <property type="entry name" value="UCP009160"/>
    <property type="match status" value="1"/>
</dbReference>
<reference evidence="3 4" key="1">
    <citation type="submission" date="2019-12" db="EMBL/GenBank/DDBJ databases">
        <title>Corynebacterium sp. nov., isolated from feces of the Anser Albifrons in China.</title>
        <authorList>
            <person name="Liu Q."/>
        </authorList>
    </citation>
    <scope>NUCLEOTIDE SEQUENCE [LARGE SCALE GENOMIC DNA]</scope>
    <source>
        <strain evidence="3 4">23H37-10</strain>
    </source>
</reference>
<dbReference type="AlphaFoldDB" id="A0A7G7YR70"/>
<feature type="transmembrane region" description="Helical" evidence="2">
    <location>
        <begin position="175"/>
        <end position="194"/>
    </location>
</feature>
<dbReference type="PANTHER" id="PTHR41282:SF1">
    <property type="entry name" value="CONSERVED TRANSMEMBRANE PROTEIN-RELATED"/>
    <property type="match status" value="1"/>
</dbReference>
<keyword evidence="2" id="KW-1133">Transmembrane helix</keyword>